<evidence type="ECO:0000256" key="6">
    <source>
        <dbReference type="ARBA" id="ARBA00023211"/>
    </source>
</evidence>
<dbReference type="RefSeq" id="WP_117391373.1">
    <property type="nucleotide sequence ID" value="NZ_QWDC01000001.1"/>
</dbReference>
<dbReference type="SUPFAM" id="SSF55811">
    <property type="entry name" value="Nudix"/>
    <property type="match status" value="1"/>
</dbReference>
<dbReference type="Proteomes" id="UP000264217">
    <property type="component" value="Unassembled WGS sequence"/>
</dbReference>
<dbReference type="Pfam" id="PF00293">
    <property type="entry name" value="NUDIX"/>
    <property type="match status" value="1"/>
</dbReference>
<dbReference type="PANTHER" id="PTHR12992:SF11">
    <property type="entry name" value="MITOCHONDRIAL COENZYME A DIPHOSPHATASE NUDT8"/>
    <property type="match status" value="1"/>
</dbReference>
<dbReference type="InterPro" id="IPR015797">
    <property type="entry name" value="NUDIX_hydrolase-like_dom_sf"/>
</dbReference>
<gene>
    <name evidence="8" type="ORF">D0C36_04895</name>
</gene>
<keyword evidence="4" id="KW-0378">Hydrolase</keyword>
<dbReference type="AlphaFoldDB" id="A0A372P0M2"/>
<dbReference type="GO" id="GO:0046872">
    <property type="term" value="F:metal ion binding"/>
    <property type="evidence" value="ECO:0007669"/>
    <property type="project" value="UniProtKB-KW"/>
</dbReference>
<reference evidence="8 9" key="1">
    <citation type="submission" date="2018-08" db="EMBL/GenBank/DDBJ databases">
        <title>Mucilaginibacter sp. MYSH2.</title>
        <authorList>
            <person name="Seo T."/>
        </authorList>
    </citation>
    <scope>NUCLEOTIDE SEQUENCE [LARGE SCALE GENOMIC DNA]</scope>
    <source>
        <strain evidence="8 9">MYSH2</strain>
    </source>
</reference>
<organism evidence="8 9">
    <name type="scientific">Mucilaginibacter conchicola</name>
    <dbReference type="NCBI Taxonomy" id="2303333"/>
    <lineage>
        <taxon>Bacteria</taxon>
        <taxon>Pseudomonadati</taxon>
        <taxon>Bacteroidota</taxon>
        <taxon>Sphingobacteriia</taxon>
        <taxon>Sphingobacteriales</taxon>
        <taxon>Sphingobacteriaceae</taxon>
        <taxon>Mucilaginibacter</taxon>
    </lineage>
</organism>
<evidence type="ECO:0000256" key="4">
    <source>
        <dbReference type="ARBA" id="ARBA00022801"/>
    </source>
</evidence>
<proteinExistence type="predicted"/>
<evidence type="ECO:0000256" key="2">
    <source>
        <dbReference type="ARBA" id="ARBA00001946"/>
    </source>
</evidence>
<comment type="cofactor">
    <cofactor evidence="1">
        <name>Mn(2+)</name>
        <dbReference type="ChEBI" id="CHEBI:29035"/>
    </cofactor>
</comment>
<dbReference type="Gene3D" id="3.90.79.10">
    <property type="entry name" value="Nucleoside Triphosphate Pyrophosphohydrolase"/>
    <property type="match status" value="1"/>
</dbReference>
<evidence type="ECO:0000256" key="5">
    <source>
        <dbReference type="ARBA" id="ARBA00022842"/>
    </source>
</evidence>
<dbReference type="InterPro" id="IPR045121">
    <property type="entry name" value="CoAse"/>
</dbReference>
<evidence type="ECO:0000256" key="1">
    <source>
        <dbReference type="ARBA" id="ARBA00001936"/>
    </source>
</evidence>
<sequence>MAAGTSFSCFIEQLAEGLKKPLPGEAAHPEMEAMAAKYLGVLPDENTRKSAVLMLLYPCAGKICFPLILRRSYSGFHSGEVSFPGGKYELGDNDLIQTALREANEEIGLVASDVRILGTLTEVFIGPSNFMMLPVLGYIPYRPNFVPDTREVEQIFEVDLEHFAAFGAVSISEISIPGDQVLTPHYSLDGHKVWGATAKAINELLSVAAAKKNQY</sequence>
<accession>A0A372P0M2</accession>
<protein>
    <submittedName>
        <fullName evidence="8">CoA pyrophosphatase</fullName>
    </submittedName>
</protein>
<dbReference type="GO" id="GO:0010945">
    <property type="term" value="F:coenzyme A diphosphatase activity"/>
    <property type="evidence" value="ECO:0007669"/>
    <property type="project" value="InterPro"/>
</dbReference>
<dbReference type="InterPro" id="IPR000086">
    <property type="entry name" value="NUDIX_hydrolase_dom"/>
</dbReference>
<keyword evidence="9" id="KW-1185">Reference proteome</keyword>
<keyword evidence="5" id="KW-0460">Magnesium</keyword>
<keyword evidence="6" id="KW-0464">Manganese</keyword>
<dbReference type="EMBL" id="QWDC01000001">
    <property type="protein sequence ID" value="RFZ95822.1"/>
    <property type="molecule type" value="Genomic_DNA"/>
</dbReference>
<evidence type="ECO:0000313" key="8">
    <source>
        <dbReference type="EMBL" id="RFZ95822.1"/>
    </source>
</evidence>
<evidence type="ECO:0000259" key="7">
    <source>
        <dbReference type="PROSITE" id="PS51462"/>
    </source>
</evidence>
<dbReference type="CDD" id="cd03426">
    <property type="entry name" value="NUDIX_CoAse_Nudt7"/>
    <property type="match status" value="1"/>
</dbReference>
<name>A0A372P0M2_9SPHI</name>
<dbReference type="OrthoDB" id="9802805at2"/>
<evidence type="ECO:0000256" key="3">
    <source>
        <dbReference type="ARBA" id="ARBA00022723"/>
    </source>
</evidence>
<keyword evidence="3" id="KW-0479">Metal-binding</keyword>
<comment type="cofactor">
    <cofactor evidence="2">
        <name>Mg(2+)</name>
        <dbReference type="ChEBI" id="CHEBI:18420"/>
    </cofactor>
</comment>
<dbReference type="PANTHER" id="PTHR12992">
    <property type="entry name" value="NUDIX HYDROLASE"/>
    <property type="match status" value="1"/>
</dbReference>
<dbReference type="PROSITE" id="PS51462">
    <property type="entry name" value="NUDIX"/>
    <property type="match status" value="1"/>
</dbReference>
<comment type="caution">
    <text evidence="8">The sequence shown here is derived from an EMBL/GenBank/DDBJ whole genome shotgun (WGS) entry which is preliminary data.</text>
</comment>
<evidence type="ECO:0000313" key="9">
    <source>
        <dbReference type="Proteomes" id="UP000264217"/>
    </source>
</evidence>
<feature type="domain" description="Nudix hydrolase" evidence="7">
    <location>
        <begin position="46"/>
        <end position="182"/>
    </location>
</feature>